<feature type="domain" description="Baseplate J-like central" evidence="3">
    <location>
        <begin position="203"/>
        <end position="293"/>
    </location>
</feature>
<evidence type="ECO:0000259" key="4">
    <source>
        <dbReference type="Pfam" id="PF26079"/>
    </source>
</evidence>
<evidence type="ECO:0000259" key="2">
    <source>
        <dbReference type="Pfam" id="PF04865"/>
    </source>
</evidence>
<dbReference type="Pfam" id="PF26079">
    <property type="entry name" value="Baseplate_J_C"/>
    <property type="match status" value="1"/>
</dbReference>
<dbReference type="InterPro" id="IPR052399">
    <property type="entry name" value="Phage_Baseplate_Assmbl_Protein"/>
</dbReference>
<accession>A0A486D8B7</accession>
<reference evidence="5" key="1">
    <citation type="submission" date="2019-03" db="EMBL/GenBank/DDBJ databases">
        <authorList>
            <consortium name="Pathogen Informatics"/>
        </authorList>
    </citation>
    <scope>NUCLEOTIDE SEQUENCE</scope>
    <source>
        <strain evidence="5">5012STDY7626466</strain>
    </source>
</reference>
<protein>
    <submittedName>
        <fullName evidence="5">Uncharacterized homolog of phage Mu protein gp47</fullName>
    </submittedName>
</protein>
<dbReference type="EMBL" id="CAAHCZ010000002">
    <property type="protein sequence ID" value="VGM04125.1"/>
    <property type="molecule type" value="Genomic_DNA"/>
</dbReference>
<dbReference type="PANTHER" id="PTHR37829">
    <property type="entry name" value="PHAGE-LIKE ELEMENT PBSX PROTEIN XKDT"/>
    <property type="match status" value="1"/>
</dbReference>
<feature type="domain" description="Baseplate protein J-like barrel" evidence="2">
    <location>
        <begin position="92"/>
        <end position="182"/>
    </location>
</feature>
<evidence type="ECO:0000313" key="5">
    <source>
        <dbReference type="EMBL" id="VGM04125.1"/>
    </source>
</evidence>
<evidence type="ECO:0000259" key="3">
    <source>
        <dbReference type="Pfam" id="PF26078"/>
    </source>
</evidence>
<gene>
    <name evidence="5" type="ORF">SAMEA4873656_02114</name>
</gene>
<evidence type="ECO:0000256" key="1">
    <source>
        <dbReference type="ARBA" id="ARBA00038087"/>
    </source>
</evidence>
<dbReference type="Pfam" id="PF26078">
    <property type="entry name" value="Baseplate_J_M"/>
    <property type="match status" value="1"/>
</dbReference>
<dbReference type="AlphaFoldDB" id="A0A486D8B7"/>
<feature type="domain" description="Baseplate J-like C-terminal" evidence="4">
    <location>
        <begin position="312"/>
        <end position="381"/>
    </location>
</feature>
<name>A0A486D8B7_KLEPN</name>
<dbReference type="PANTHER" id="PTHR37829:SF3">
    <property type="entry name" value="PROTEIN JAYE-RELATED"/>
    <property type="match status" value="1"/>
</dbReference>
<dbReference type="InterPro" id="IPR058531">
    <property type="entry name" value="Baseplate_J_M"/>
</dbReference>
<dbReference type="Pfam" id="PF04865">
    <property type="entry name" value="Baseplate_J"/>
    <property type="match status" value="1"/>
</dbReference>
<dbReference type="InterPro" id="IPR058530">
    <property type="entry name" value="Baseplate_J-like_C"/>
</dbReference>
<dbReference type="InterPro" id="IPR006949">
    <property type="entry name" value="Barrel_Baseplate_J-like"/>
</dbReference>
<comment type="similarity">
    <text evidence="1">Belongs to the Mu gp47/PBSX XkdT family.</text>
</comment>
<proteinExistence type="inferred from homology"/>
<organism evidence="5">
    <name type="scientific">Klebsiella pneumoniae</name>
    <dbReference type="NCBI Taxonomy" id="573"/>
    <lineage>
        <taxon>Bacteria</taxon>
        <taxon>Pseudomonadati</taxon>
        <taxon>Pseudomonadota</taxon>
        <taxon>Gammaproteobacteria</taxon>
        <taxon>Enterobacterales</taxon>
        <taxon>Enterobacteriaceae</taxon>
        <taxon>Klebsiella/Raoultella group</taxon>
        <taxon>Klebsiella</taxon>
        <taxon>Klebsiella pneumoniae complex</taxon>
    </lineage>
</organism>
<sequence length="382" mass="40579">MPFKRKTLSELRTENQQFMQAELEKVGALLRFGNLKVLADMDAGMAHLHYAYLDYIARQCTPFTSTDEWLAGWMALKQAYRKAATAARSPEAQIKGTSGRTLDAGAVINRADGYQYTTDAGVTIGSSGTATVAVTAVLPDITEDVTGGGSLGNADAGTILTLDANVSGIESTVTLIQPATGGADIEDEEDFRQRGLLLFQNPPQGGSDTDYRTWALAVSGVTRAWVRRRGMGPGTVVIYIMCDGNDKTNHGFPVGTDGVSQMEEWGAVKATGDQGRVADYMYPLAPVTSLNYICSPTERVIDFEISGISDASSTTTAAIADAIDSVLFESADPLGTRKIYLSDLNRAIGDVSGTAGFILVSPSANIEPGIGEMAVRGEVNYT</sequence>